<dbReference type="Gene3D" id="3.40.50.620">
    <property type="entry name" value="HUPs"/>
    <property type="match status" value="1"/>
</dbReference>
<evidence type="ECO:0000259" key="6">
    <source>
        <dbReference type="Pfam" id="PF00294"/>
    </source>
</evidence>
<dbReference type="SUPFAM" id="SSF52374">
    <property type="entry name" value="Nucleotidylyl transferase"/>
    <property type="match status" value="1"/>
</dbReference>
<dbReference type="InterPro" id="IPR050385">
    <property type="entry name" value="Archaeal_FAD_synthase"/>
</dbReference>
<keyword evidence="1 8" id="KW-0808">Transferase</keyword>
<accession>A0A136PT01</accession>
<evidence type="ECO:0000313" key="8">
    <source>
        <dbReference type="EMBL" id="KXK61497.1"/>
    </source>
</evidence>
<keyword evidence="9" id="KW-1185">Reference proteome</keyword>
<dbReference type="GO" id="GO:0016779">
    <property type="term" value="F:nucleotidyltransferase activity"/>
    <property type="evidence" value="ECO:0007669"/>
    <property type="project" value="UniProtKB-KW"/>
</dbReference>
<dbReference type="InterPro" id="IPR014729">
    <property type="entry name" value="Rossmann-like_a/b/a_fold"/>
</dbReference>
<reference evidence="8 9" key="1">
    <citation type="submission" date="2016-01" db="EMBL/GenBank/DDBJ databases">
        <title>Whole genome sequence and analysis of Micromonospora rosaria DSM 803, which can produce antibacterial substance rosamicin.</title>
        <authorList>
            <person name="Yang H."/>
            <person name="He X."/>
            <person name="Zhu D."/>
        </authorList>
    </citation>
    <scope>NUCLEOTIDE SEQUENCE [LARGE SCALE GENOMIC DNA]</scope>
    <source>
        <strain evidence="8 9">DSM 803</strain>
    </source>
</reference>
<dbReference type="InterPro" id="IPR011611">
    <property type="entry name" value="PfkB_dom"/>
</dbReference>
<dbReference type="Gene3D" id="3.40.1190.20">
    <property type="match status" value="1"/>
</dbReference>
<dbReference type="Pfam" id="PF01467">
    <property type="entry name" value="CTP_transf_like"/>
    <property type="match status" value="1"/>
</dbReference>
<name>A0A136PT01_9ACTN</name>
<evidence type="ECO:0000313" key="9">
    <source>
        <dbReference type="Proteomes" id="UP000070620"/>
    </source>
</evidence>
<sequence length="494" mass="49425">MTGPVVVVGDTLLDRDVEGVVNRLCPDSPVPVLDETASVDRPGGAGLAAVFAAAQGAEVALVTALADDAGGARLSSLLTAAGVQVYPLSLAGATAEKIRLRARGRVLLRHDRGGGAQEPGHPGEAVLRLIAVAGAVLVSDYGRGVARHPALRAALAATRAPVVWDPHPRGPAPVPGVRLATPNEAEARELAKVAPGGSRLATASRAAQGLRERWRAGAVAVTLGGDGALLSHAGSTPLMVPTPASAEGDTCGAGDRFAATATIALAQGALVSEAVQRAVAEACAYVAGGGVAGALPAPARPAPPPDRPGTPLAVGDRVGVGPAAAVAARVRAAGGTVVATGGCFDLLHAGHVATLQAARHLGDCLIVCLNSDASVAGLKGADRPVVSQADRARLLTALSCVDAVLVFDESTPHAALSWLRPDVWVKGGDYATGAGDEPALPEADILRRWGGHTVVVPYLDGRSTTDLIAAARSGGGREPGLSTTPARPSVGRTR</sequence>
<organism evidence="8 9">
    <name type="scientific">Micromonospora rosaria</name>
    <dbReference type="NCBI Taxonomy" id="47874"/>
    <lineage>
        <taxon>Bacteria</taxon>
        <taxon>Bacillati</taxon>
        <taxon>Actinomycetota</taxon>
        <taxon>Actinomycetes</taxon>
        <taxon>Micromonosporales</taxon>
        <taxon>Micromonosporaceae</taxon>
        <taxon>Micromonospora</taxon>
    </lineage>
</organism>
<feature type="region of interest" description="Disordered" evidence="5">
    <location>
        <begin position="471"/>
        <end position="494"/>
    </location>
</feature>
<dbReference type="NCBIfam" id="TIGR00125">
    <property type="entry name" value="cyt_tran_rel"/>
    <property type="match status" value="1"/>
</dbReference>
<evidence type="ECO:0000256" key="2">
    <source>
        <dbReference type="ARBA" id="ARBA00022695"/>
    </source>
</evidence>
<evidence type="ECO:0000256" key="1">
    <source>
        <dbReference type="ARBA" id="ARBA00022679"/>
    </source>
</evidence>
<dbReference type="InterPro" id="IPR004821">
    <property type="entry name" value="Cyt_trans-like"/>
</dbReference>
<comment type="caution">
    <text evidence="8">The sequence shown here is derived from an EMBL/GenBank/DDBJ whole genome shotgun (WGS) entry which is preliminary data.</text>
</comment>
<keyword evidence="2" id="KW-0548">Nucleotidyltransferase</keyword>
<keyword evidence="4" id="KW-0119">Carbohydrate metabolism</keyword>
<dbReference type="Proteomes" id="UP000070620">
    <property type="component" value="Unassembled WGS sequence"/>
</dbReference>
<feature type="domain" description="Cytidyltransferase-like" evidence="7">
    <location>
        <begin position="340"/>
        <end position="434"/>
    </location>
</feature>
<dbReference type="RefSeq" id="WP_067365068.1">
    <property type="nucleotide sequence ID" value="NZ_JBIUBN010000004.1"/>
</dbReference>
<dbReference type="PANTHER" id="PTHR43793">
    <property type="entry name" value="FAD SYNTHASE"/>
    <property type="match status" value="1"/>
</dbReference>
<dbReference type="AlphaFoldDB" id="A0A136PT01"/>
<dbReference type="InterPro" id="IPR029056">
    <property type="entry name" value="Ribokinase-like"/>
</dbReference>
<evidence type="ECO:0000256" key="4">
    <source>
        <dbReference type="ARBA" id="ARBA00023277"/>
    </source>
</evidence>
<proteinExistence type="predicted"/>
<evidence type="ECO:0000256" key="5">
    <source>
        <dbReference type="SAM" id="MobiDB-lite"/>
    </source>
</evidence>
<dbReference type="OrthoDB" id="9802794at2"/>
<dbReference type="EMBL" id="LRQV01000040">
    <property type="protein sequence ID" value="KXK61497.1"/>
    <property type="molecule type" value="Genomic_DNA"/>
</dbReference>
<evidence type="ECO:0000259" key="7">
    <source>
        <dbReference type="Pfam" id="PF01467"/>
    </source>
</evidence>
<keyword evidence="3" id="KW-0511">Multifunctional enzyme</keyword>
<evidence type="ECO:0000256" key="3">
    <source>
        <dbReference type="ARBA" id="ARBA00023268"/>
    </source>
</evidence>
<dbReference type="SUPFAM" id="SSF53613">
    <property type="entry name" value="Ribokinase-like"/>
    <property type="match status" value="1"/>
</dbReference>
<protein>
    <submittedName>
        <fullName evidence="8">D-beta-D-heptose 1-phosphate adenosyltransferase</fullName>
    </submittedName>
</protein>
<dbReference type="PANTHER" id="PTHR43793:SF2">
    <property type="entry name" value="BIFUNCTIONAL PROTEIN HLDE"/>
    <property type="match status" value="1"/>
</dbReference>
<gene>
    <name evidence="8" type="ORF">AWW66_13465</name>
</gene>
<dbReference type="Pfam" id="PF00294">
    <property type="entry name" value="PfkB"/>
    <property type="match status" value="1"/>
</dbReference>
<feature type="domain" description="Carbohydrate kinase PfkB" evidence="6">
    <location>
        <begin position="5"/>
        <end position="296"/>
    </location>
</feature>